<dbReference type="InterPro" id="IPR036291">
    <property type="entry name" value="NAD(P)-bd_dom_sf"/>
</dbReference>
<dbReference type="InterPro" id="IPR003462">
    <property type="entry name" value="ODC_Mu_crystall"/>
</dbReference>
<dbReference type="GO" id="GO:0005737">
    <property type="term" value="C:cytoplasm"/>
    <property type="evidence" value="ECO:0007669"/>
    <property type="project" value="TreeGrafter"/>
</dbReference>
<dbReference type="Gene3D" id="3.40.50.720">
    <property type="entry name" value="NAD(P)-binding Rossmann-like Domain"/>
    <property type="match status" value="1"/>
</dbReference>
<dbReference type="EMBL" id="UINC01002853">
    <property type="protein sequence ID" value="SVA00942.1"/>
    <property type="molecule type" value="Genomic_DNA"/>
</dbReference>
<protein>
    <recommendedName>
        <fullName evidence="2">Ornithine cyclodeaminase</fullName>
    </recommendedName>
</protein>
<dbReference type="Gene3D" id="3.30.1780.10">
    <property type="entry name" value="ornithine cyclodeaminase, domain 1"/>
    <property type="match status" value="1"/>
</dbReference>
<dbReference type="SUPFAM" id="SSF51735">
    <property type="entry name" value="NAD(P)-binding Rossmann-fold domains"/>
    <property type="match status" value="1"/>
</dbReference>
<accession>A0A381SA22</accession>
<dbReference type="PANTHER" id="PTHR13812">
    <property type="entry name" value="KETIMINE REDUCTASE MU-CRYSTALLIN"/>
    <property type="match status" value="1"/>
</dbReference>
<dbReference type="InterPro" id="IPR023401">
    <property type="entry name" value="ODC_N"/>
</dbReference>
<dbReference type="PIRSF" id="PIRSF001439">
    <property type="entry name" value="CryM"/>
    <property type="match status" value="1"/>
</dbReference>
<evidence type="ECO:0000313" key="1">
    <source>
        <dbReference type="EMBL" id="SVA00942.1"/>
    </source>
</evidence>
<organism evidence="1">
    <name type="scientific">marine metagenome</name>
    <dbReference type="NCBI Taxonomy" id="408172"/>
    <lineage>
        <taxon>unclassified sequences</taxon>
        <taxon>metagenomes</taxon>
        <taxon>ecological metagenomes</taxon>
    </lineage>
</organism>
<reference evidence="1" key="1">
    <citation type="submission" date="2018-05" db="EMBL/GenBank/DDBJ databases">
        <authorList>
            <person name="Lanie J.A."/>
            <person name="Ng W.-L."/>
            <person name="Kazmierczak K.M."/>
            <person name="Andrzejewski T.M."/>
            <person name="Davidsen T.M."/>
            <person name="Wayne K.J."/>
            <person name="Tettelin H."/>
            <person name="Glass J.I."/>
            <person name="Rusch D."/>
            <person name="Podicherti R."/>
            <person name="Tsui H.-C.T."/>
            <person name="Winkler M.E."/>
        </authorList>
    </citation>
    <scope>NUCLEOTIDE SEQUENCE</scope>
</reference>
<name>A0A381SA22_9ZZZZ</name>
<dbReference type="Pfam" id="PF02423">
    <property type="entry name" value="OCD_Mu_crystall"/>
    <property type="match status" value="1"/>
</dbReference>
<gene>
    <name evidence="1" type="ORF">METZ01_LOCUS53796</name>
</gene>
<proteinExistence type="predicted"/>
<dbReference type="PANTHER" id="PTHR13812:SF19">
    <property type="entry name" value="KETIMINE REDUCTASE MU-CRYSTALLIN"/>
    <property type="match status" value="1"/>
</dbReference>
<sequence length="317" mass="33899">MALFLKDEDVAQCVTMDAMLEAIESMQRQYGDGQAHNMTRRKIIADSGMLSVMGGGLFHQGLLGVKTYTVVKGAYSFQVSLYDANTGELLLYTQANRLGQLRTGATTGVAVKHLANPEDATVGIIGTGGQAPTQLEALSKVRGIKKIKAYSRTQERREEFARRMADTMGVEVSAVTSNEDAVRDCDIVLCIAATMDPVVEAHWLKDGSTLIGAGPTTWRAREVDEAVITRAGKLIVDSTEQAAIEAGDLCSAVDKGIIQWSKVHELRHVVSGAVTGRDSNDQVVYAKIMGTGVADVAAAKLAYDSAKAAGLGTEMDW</sequence>
<dbReference type="AlphaFoldDB" id="A0A381SA22"/>
<evidence type="ECO:0008006" key="2">
    <source>
        <dbReference type="Google" id="ProtNLM"/>
    </source>
</evidence>